<evidence type="ECO:0000313" key="2">
    <source>
        <dbReference type="Proteomes" id="UP001168877"/>
    </source>
</evidence>
<accession>A0AA39RGS2</accession>
<evidence type="ECO:0000313" key="1">
    <source>
        <dbReference type="EMBL" id="KAK0573471.1"/>
    </source>
</evidence>
<protein>
    <submittedName>
        <fullName evidence="1">Uncharacterized protein</fullName>
    </submittedName>
</protein>
<dbReference type="AlphaFoldDB" id="A0AA39RGS2"/>
<reference evidence="1" key="1">
    <citation type="journal article" date="2022" name="Plant J.">
        <title>Strategies of tolerance reflected in two North American maple genomes.</title>
        <authorList>
            <person name="McEvoy S.L."/>
            <person name="Sezen U.U."/>
            <person name="Trouern-Trend A."/>
            <person name="McMahon S.M."/>
            <person name="Schaberg P.G."/>
            <person name="Yang J."/>
            <person name="Wegrzyn J.L."/>
            <person name="Swenson N.G."/>
        </authorList>
    </citation>
    <scope>NUCLEOTIDE SEQUENCE</scope>
    <source>
        <strain evidence="1">NS2018</strain>
    </source>
</reference>
<name>A0AA39RGS2_ACESA</name>
<proteinExistence type="predicted"/>
<gene>
    <name evidence="1" type="ORF">LWI29_008476</name>
</gene>
<reference evidence="1" key="2">
    <citation type="submission" date="2023-06" db="EMBL/GenBank/DDBJ databases">
        <authorList>
            <person name="Swenson N.G."/>
            <person name="Wegrzyn J.L."/>
            <person name="Mcevoy S.L."/>
        </authorList>
    </citation>
    <scope>NUCLEOTIDE SEQUENCE</scope>
    <source>
        <strain evidence="1">NS2018</strain>
        <tissue evidence="1">Leaf</tissue>
    </source>
</reference>
<dbReference type="Proteomes" id="UP001168877">
    <property type="component" value="Unassembled WGS sequence"/>
</dbReference>
<sequence>MRPESRGSGEHRGCAVLVDLPDEVGGRVRDEGEEDALAGAEVVGGEGVEGRRRWSGLDDGEDAFVGPVDGEAEDGNVYGQVGIGD</sequence>
<organism evidence="1 2">
    <name type="scientific">Acer saccharum</name>
    <name type="common">Sugar maple</name>
    <dbReference type="NCBI Taxonomy" id="4024"/>
    <lineage>
        <taxon>Eukaryota</taxon>
        <taxon>Viridiplantae</taxon>
        <taxon>Streptophyta</taxon>
        <taxon>Embryophyta</taxon>
        <taxon>Tracheophyta</taxon>
        <taxon>Spermatophyta</taxon>
        <taxon>Magnoliopsida</taxon>
        <taxon>eudicotyledons</taxon>
        <taxon>Gunneridae</taxon>
        <taxon>Pentapetalae</taxon>
        <taxon>rosids</taxon>
        <taxon>malvids</taxon>
        <taxon>Sapindales</taxon>
        <taxon>Sapindaceae</taxon>
        <taxon>Hippocastanoideae</taxon>
        <taxon>Acereae</taxon>
        <taxon>Acer</taxon>
    </lineage>
</organism>
<dbReference type="EMBL" id="JAUESC010000387">
    <property type="protein sequence ID" value="KAK0573471.1"/>
    <property type="molecule type" value="Genomic_DNA"/>
</dbReference>
<keyword evidence="2" id="KW-1185">Reference proteome</keyword>
<comment type="caution">
    <text evidence="1">The sequence shown here is derived from an EMBL/GenBank/DDBJ whole genome shotgun (WGS) entry which is preliminary data.</text>
</comment>